<evidence type="ECO:0000313" key="2">
    <source>
        <dbReference type="EMBL" id="TDU91495.1"/>
    </source>
</evidence>
<dbReference type="InterPro" id="IPR037523">
    <property type="entry name" value="VOC_core"/>
</dbReference>
<dbReference type="InterPro" id="IPR004360">
    <property type="entry name" value="Glyas_Fos-R_dOase_dom"/>
</dbReference>
<proteinExistence type="predicted"/>
<dbReference type="OrthoDB" id="9793039at2"/>
<dbReference type="PROSITE" id="PS51819">
    <property type="entry name" value="VOC"/>
    <property type="match status" value="1"/>
</dbReference>
<dbReference type="Proteomes" id="UP000295151">
    <property type="component" value="Unassembled WGS sequence"/>
</dbReference>
<organism evidence="2 3">
    <name type="scientific">Kribbella voronezhensis</name>
    <dbReference type="NCBI Taxonomy" id="2512212"/>
    <lineage>
        <taxon>Bacteria</taxon>
        <taxon>Bacillati</taxon>
        <taxon>Actinomycetota</taxon>
        <taxon>Actinomycetes</taxon>
        <taxon>Propionibacteriales</taxon>
        <taxon>Kribbellaceae</taxon>
        <taxon>Kribbella</taxon>
    </lineage>
</organism>
<dbReference type="PANTHER" id="PTHR33993">
    <property type="entry name" value="GLYOXALASE-RELATED"/>
    <property type="match status" value="1"/>
</dbReference>
<protein>
    <recommendedName>
        <fullName evidence="1">VOC domain-containing protein</fullName>
    </recommendedName>
</protein>
<sequence>MKDLSKTRVRIRPETDLVNLWRRTVGRIIHVELTAAGLDAAAEFYTKAFGWQLTPSGFVDGYLVAETGAGDGIDAAIMKREYQQQPAIVWLEVDDLDATCAAVVAAGGTADHEAQEIPGVGRLSYVRDPEGVVLGIRQPAG</sequence>
<reference evidence="2 3" key="1">
    <citation type="submission" date="2019-03" db="EMBL/GenBank/DDBJ databases">
        <title>Genomic Encyclopedia of Type Strains, Phase III (KMG-III): the genomes of soil and plant-associated and newly described type strains.</title>
        <authorList>
            <person name="Whitman W."/>
        </authorList>
    </citation>
    <scope>NUCLEOTIDE SEQUENCE [LARGE SCALE GENOMIC DNA]</scope>
    <source>
        <strain evidence="2 3">VKM Ac-2575</strain>
    </source>
</reference>
<dbReference type="Gene3D" id="3.10.180.10">
    <property type="entry name" value="2,3-Dihydroxybiphenyl 1,2-Dioxygenase, domain 1"/>
    <property type="match status" value="1"/>
</dbReference>
<dbReference type="EMBL" id="SOCE01000001">
    <property type="protein sequence ID" value="TDU91495.1"/>
    <property type="molecule type" value="Genomic_DNA"/>
</dbReference>
<dbReference type="SUPFAM" id="SSF54593">
    <property type="entry name" value="Glyoxalase/Bleomycin resistance protein/Dihydroxybiphenyl dioxygenase"/>
    <property type="match status" value="1"/>
</dbReference>
<name>A0A4R7TGW0_9ACTN</name>
<feature type="domain" description="VOC" evidence="1">
    <location>
        <begin position="27"/>
        <end position="139"/>
    </location>
</feature>
<evidence type="ECO:0000313" key="3">
    <source>
        <dbReference type="Proteomes" id="UP000295151"/>
    </source>
</evidence>
<gene>
    <name evidence="2" type="ORF">EV138_5101</name>
</gene>
<dbReference type="AlphaFoldDB" id="A0A4R7TGW0"/>
<dbReference type="InterPro" id="IPR052164">
    <property type="entry name" value="Anthracycline_SecMetBiosynth"/>
</dbReference>
<accession>A0A4R7TGW0</accession>
<keyword evidence="3" id="KW-1185">Reference proteome</keyword>
<dbReference type="InterPro" id="IPR029068">
    <property type="entry name" value="Glyas_Bleomycin-R_OHBP_Dase"/>
</dbReference>
<comment type="caution">
    <text evidence="2">The sequence shown here is derived from an EMBL/GenBank/DDBJ whole genome shotgun (WGS) entry which is preliminary data.</text>
</comment>
<dbReference type="Pfam" id="PF00903">
    <property type="entry name" value="Glyoxalase"/>
    <property type="match status" value="1"/>
</dbReference>
<evidence type="ECO:0000259" key="1">
    <source>
        <dbReference type="PROSITE" id="PS51819"/>
    </source>
</evidence>